<keyword evidence="1" id="KW-0732">Signal</keyword>
<evidence type="ECO:0000313" key="3">
    <source>
        <dbReference type="Proteomes" id="UP001216150"/>
    </source>
</evidence>
<name>A0AAD6DGI4_9EURO</name>
<proteinExistence type="predicted"/>
<evidence type="ECO:0000256" key="1">
    <source>
        <dbReference type="SAM" id="SignalP"/>
    </source>
</evidence>
<sequence length="232" mass="25079">MYSLDLLTTFALFGLAHAGTKIGFGPDFAVDSTGTTWIREANSTLILPKTPSPQVDRLALWPGMETSNGNLIQAIAVSFADPAAECGAQSGQWCVFASTLQDYQKQGKMVPASAGDKVTMHYVYNDSTGGYDQSAAINGKIVSTISTDSGHATRWDVTVECQEGTCLGRSAAHKYIDTTIVLNEADPSWSEGLYTKWQKNSGLQTADGGKTWTLDRLSLESHQFTESDIDYD</sequence>
<comment type="caution">
    <text evidence="2">The sequence shown here is derived from an EMBL/GenBank/DDBJ whole genome shotgun (WGS) entry which is preliminary data.</text>
</comment>
<feature type="signal peptide" evidence="1">
    <location>
        <begin position="1"/>
        <end position="18"/>
    </location>
</feature>
<dbReference type="Proteomes" id="UP001216150">
    <property type="component" value="Unassembled WGS sequence"/>
</dbReference>
<evidence type="ECO:0000313" key="2">
    <source>
        <dbReference type="EMBL" id="KAJ5575423.1"/>
    </source>
</evidence>
<organism evidence="2 3">
    <name type="scientific">Penicillium hetheringtonii</name>
    <dbReference type="NCBI Taxonomy" id="911720"/>
    <lineage>
        <taxon>Eukaryota</taxon>
        <taxon>Fungi</taxon>
        <taxon>Dikarya</taxon>
        <taxon>Ascomycota</taxon>
        <taxon>Pezizomycotina</taxon>
        <taxon>Eurotiomycetes</taxon>
        <taxon>Eurotiomycetidae</taxon>
        <taxon>Eurotiales</taxon>
        <taxon>Aspergillaceae</taxon>
        <taxon>Penicillium</taxon>
    </lineage>
</organism>
<dbReference type="EMBL" id="JAQJAC010000008">
    <property type="protein sequence ID" value="KAJ5575423.1"/>
    <property type="molecule type" value="Genomic_DNA"/>
</dbReference>
<feature type="chain" id="PRO_5041996743" evidence="1">
    <location>
        <begin position="19"/>
        <end position="232"/>
    </location>
</feature>
<protein>
    <submittedName>
        <fullName evidence="2">Uncharacterized protein</fullName>
    </submittedName>
</protein>
<gene>
    <name evidence="2" type="ORF">N7450_009322</name>
</gene>
<accession>A0AAD6DGI4</accession>
<reference evidence="2 3" key="1">
    <citation type="journal article" date="2023" name="IMA Fungus">
        <title>Comparative genomic study of the Penicillium genus elucidates a diverse pangenome and 15 lateral gene transfer events.</title>
        <authorList>
            <person name="Petersen C."/>
            <person name="Sorensen T."/>
            <person name="Nielsen M.R."/>
            <person name="Sondergaard T.E."/>
            <person name="Sorensen J.L."/>
            <person name="Fitzpatrick D.A."/>
            <person name="Frisvad J.C."/>
            <person name="Nielsen K.L."/>
        </authorList>
    </citation>
    <scope>NUCLEOTIDE SEQUENCE [LARGE SCALE GENOMIC DNA]</scope>
    <source>
        <strain evidence="2 3">IBT 29057</strain>
    </source>
</reference>
<keyword evidence="3" id="KW-1185">Reference proteome</keyword>
<dbReference type="AlphaFoldDB" id="A0AAD6DGI4"/>